<dbReference type="Proteomes" id="UP000011081">
    <property type="component" value="Unassembled WGS sequence"/>
</dbReference>
<accession>L2GSH1</accession>
<dbReference type="RefSeq" id="XP_008075262.1">
    <property type="nucleotide sequence ID" value="XM_008077071.1"/>
</dbReference>
<organism evidence="1 2">
    <name type="scientific">Vavraia culicis (isolate floridensis)</name>
    <name type="common">Microsporidian parasite</name>
    <dbReference type="NCBI Taxonomy" id="948595"/>
    <lineage>
        <taxon>Eukaryota</taxon>
        <taxon>Fungi</taxon>
        <taxon>Fungi incertae sedis</taxon>
        <taxon>Microsporidia</taxon>
        <taxon>Pleistophoridae</taxon>
        <taxon>Vavraia</taxon>
    </lineage>
</organism>
<name>L2GSH1_VAVCU</name>
<protein>
    <submittedName>
        <fullName evidence="1">Uncharacterized protein</fullName>
    </submittedName>
</protein>
<keyword evidence="2" id="KW-1185">Reference proteome</keyword>
<evidence type="ECO:0000313" key="2">
    <source>
        <dbReference type="Proteomes" id="UP000011081"/>
    </source>
</evidence>
<dbReference type="EMBL" id="GL877454">
    <property type="protein sequence ID" value="ELA46243.1"/>
    <property type="molecule type" value="Genomic_DNA"/>
</dbReference>
<proteinExistence type="predicted"/>
<sequence length="155" mass="18239">MFLICSFLAKFWNALSHVKSQLNLKRYSQCIRYGALLCLAHNMCRPGMFFTLNLIITLVTPHFTVPYRSQTELSQTFTNLHLPIKYCRDPHLRPRSQAHTSFHRYKKQQHAQILKGLQLIEQLRFCAVLTIFTTRYQSKTDLHRTVFCESTSTSR</sequence>
<gene>
    <name evidence="1" type="ORF">VCUG_02252</name>
</gene>
<dbReference type="VEuPathDB" id="MicrosporidiaDB:VCUG_02252"/>
<dbReference type="GeneID" id="19880116"/>
<dbReference type="HOGENOM" id="CLU_1696840_0_0_1"/>
<dbReference type="AlphaFoldDB" id="L2GSH1"/>
<dbReference type="InParanoid" id="L2GSH1"/>
<evidence type="ECO:0000313" key="1">
    <source>
        <dbReference type="EMBL" id="ELA46243.1"/>
    </source>
</evidence>
<reference evidence="2" key="1">
    <citation type="submission" date="2011-03" db="EMBL/GenBank/DDBJ databases">
        <title>The genome sequence of Vavraia culicis strain floridensis.</title>
        <authorList>
            <consortium name="The Broad Institute Genome Sequencing Platform"/>
            <person name="Cuomo C."/>
            <person name="Becnel J."/>
            <person name="Sanscrainte N."/>
            <person name="Young S.K."/>
            <person name="Zeng Q."/>
            <person name="Gargeya S."/>
            <person name="Fitzgerald M."/>
            <person name="Haas B."/>
            <person name="Abouelleil A."/>
            <person name="Alvarado L."/>
            <person name="Arachchi H.M."/>
            <person name="Berlin A."/>
            <person name="Chapman S.B."/>
            <person name="Gearin G."/>
            <person name="Goldberg J."/>
            <person name="Griggs A."/>
            <person name="Gujja S."/>
            <person name="Hansen M."/>
            <person name="Heiman D."/>
            <person name="Howarth C."/>
            <person name="Larimer J."/>
            <person name="Lui A."/>
            <person name="MacDonald P.J.P."/>
            <person name="McCowen C."/>
            <person name="Montmayeur A."/>
            <person name="Murphy C."/>
            <person name="Neiman D."/>
            <person name="Pearson M."/>
            <person name="Priest M."/>
            <person name="Roberts A."/>
            <person name="Saif S."/>
            <person name="Shea T."/>
            <person name="Sisk P."/>
            <person name="Stolte C."/>
            <person name="Sykes S."/>
            <person name="Wortman J."/>
            <person name="Nusbaum C."/>
            <person name="Birren B."/>
        </authorList>
    </citation>
    <scope>NUCLEOTIDE SEQUENCE [LARGE SCALE GENOMIC DNA]</scope>
    <source>
        <strain evidence="2">floridensis</strain>
    </source>
</reference>